<gene>
    <name evidence="1" type="ORF">CMV_020102</name>
</gene>
<dbReference type="EMBL" id="JRKL02003656">
    <property type="protein sequence ID" value="KAF3954571.1"/>
    <property type="molecule type" value="Genomic_DNA"/>
</dbReference>
<name>A0A8J4R1U5_9ROSI</name>
<reference evidence="1" key="1">
    <citation type="submission" date="2020-03" db="EMBL/GenBank/DDBJ databases">
        <title>Castanea mollissima Vanexum genome sequencing.</title>
        <authorList>
            <person name="Staton M."/>
        </authorList>
    </citation>
    <scope>NUCLEOTIDE SEQUENCE</scope>
    <source>
        <tissue evidence="1">Leaf</tissue>
    </source>
</reference>
<proteinExistence type="predicted"/>
<evidence type="ECO:0000313" key="2">
    <source>
        <dbReference type="Proteomes" id="UP000737018"/>
    </source>
</evidence>
<sequence>MMVILTWLQKWESDCTNKAEKVMLVTSCVNLMMSIYFIVPHHILCHGVGNKFENATITSDLNLVLECFLLLRLYYKNKPYSSTRNHSY</sequence>
<dbReference type="Proteomes" id="UP000737018">
    <property type="component" value="Unassembled WGS sequence"/>
</dbReference>
<evidence type="ECO:0000313" key="1">
    <source>
        <dbReference type="EMBL" id="KAF3954571.1"/>
    </source>
</evidence>
<organism evidence="1 2">
    <name type="scientific">Castanea mollissima</name>
    <name type="common">Chinese chestnut</name>
    <dbReference type="NCBI Taxonomy" id="60419"/>
    <lineage>
        <taxon>Eukaryota</taxon>
        <taxon>Viridiplantae</taxon>
        <taxon>Streptophyta</taxon>
        <taxon>Embryophyta</taxon>
        <taxon>Tracheophyta</taxon>
        <taxon>Spermatophyta</taxon>
        <taxon>Magnoliopsida</taxon>
        <taxon>eudicotyledons</taxon>
        <taxon>Gunneridae</taxon>
        <taxon>Pentapetalae</taxon>
        <taxon>rosids</taxon>
        <taxon>fabids</taxon>
        <taxon>Fagales</taxon>
        <taxon>Fagaceae</taxon>
        <taxon>Castanea</taxon>
    </lineage>
</organism>
<keyword evidence="2" id="KW-1185">Reference proteome</keyword>
<comment type="caution">
    <text evidence="1">The sequence shown here is derived from an EMBL/GenBank/DDBJ whole genome shotgun (WGS) entry which is preliminary data.</text>
</comment>
<protein>
    <submittedName>
        <fullName evidence="1">Uncharacterized protein</fullName>
    </submittedName>
</protein>
<dbReference type="AlphaFoldDB" id="A0A8J4R1U5"/>
<accession>A0A8J4R1U5</accession>